<dbReference type="SUPFAM" id="SSF51430">
    <property type="entry name" value="NAD(P)-linked oxidoreductase"/>
    <property type="match status" value="1"/>
</dbReference>
<dbReference type="InterPro" id="IPR036812">
    <property type="entry name" value="NAD(P)_OxRdtase_dom_sf"/>
</dbReference>
<dbReference type="PANTHER" id="PTHR43827">
    <property type="entry name" value="2,5-DIKETO-D-GLUCONIC ACID REDUCTASE"/>
    <property type="match status" value="1"/>
</dbReference>
<dbReference type="EMBL" id="JACAZF010000007">
    <property type="protein sequence ID" value="KAF7298752.1"/>
    <property type="molecule type" value="Genomic_DNA"/>
</dbReference>
<dbReference type="InterPro" id="IPR044494">
    <property type="entry name" value="AKR3C2/3"/>
</dbReference>
<evidence type="ECO:0000313" key="10">
    <source>
        <dbReference type="Proteomes" id="UP000636479"/>
    </source>
</evidence>
<feature type="transmembrane region" description="Helical" evidence="7">
    <location>
        <begin position="297"/>
        <end position="315"/>
    </location>
</feature>
<sequence>MPFANAKLNDGNEIPTIAFGTGSVNKGKDVSGIVTLALEAGFEHLDTAQIYGTETTMGKAIYESGLARSELYITSKYWRGDAQDALKESLEKVFGYALRSAPTHEWQLKINYLDLYLIHSPRLVSDVESVWRGFEQAKASGLTKSIGVSNFDLPQLQSLVKIARVLPSVNQISFSPYNYTQLKPLLEFSAKHKIVTAAYSSLAPITRYPGGPVDAPVAAAAKRLGISPTQVIFLWVKSKGVIVVTTSSSKAHMEEYLAVGDLPSLTEEEIAAIDAAGANGPPSSLTLKAKRLRPVQVILPSLLLAILWFANWRWFS</sequence>
<dbReference type="PROSITE" id="PS00062">
    <property type="entry name" value="ALDOKETO_REDUCTASE_2"/>
    <property type="match status" value="1"/>
</dbReference>
<dbReference type="InterPro" id="IPR020471">
    <property type="entry name" value="AKR"/>
</dbReference>
<dbReference type="RefSeq" id="XP_037218140.1">
    <property type="nucleotide sequence ID" value="XM_037364898.1"/>
</dbReference>
<dbReference type="PRINTS" id="PR00069">
    <property type="entry name" value="ALDKETRDTASE"/>
</dbReference>
<dbReference type="PIRSF" id="PIRSF000097">
    <property type="entry name" value="AKR"/>
    <property type="match status" value="1"/>
</dbReference>
<dbReference type="AlphaFoldDB" id="A0A8H6SI34"/>
<evidence type="ECO:0000256" key="2">
    <source>
        <dbReference type="ARBA" id="ARBA00022857"/>
    </source>
</evidence>
<dbReference type="PANTHER" id="PTHR43827:SF3">
    <property type="entry name" value="NADP-DEPENDENT OXIDOREDUCTASE DOMAIN-CONTAINING PROTEIN"/>
    <property type="match status" value="1"/>
</dbReference>
<keyword evidence="2" id="KW-0521">NADP</keyword>
<name>A0A8H6SI34_9AGAR</name>
<feature type="site" description="Lowers pKa of active site Tyr" evidence="6">
    <location>
        <position position="76"/>
    </location>
</feature>
<comment type="caution">
    <text evidence="9">The sequence shown here is derived from an EMBL/GenBank/DDBJ whole genome shotgun (WGS) entry which is preliminary data.</text>
</comment>
<dbReference type="InterPro" id="IPR018170">
    <property type="entry name" value="Aldo/ket_reductase_CS"/>
</dbReference>
<dbReference type="Proteomes" id="UP000636479">
    <property type="component" value="Unassembled WGS sequence"/>
</dbReference>
<evidence type="ECO:0000256" key="4">
    <source>
        <dbReference type="PIRSR" id="PIRSR000097-1"/>
    </source>
</evidence>
<keyword evidence="10" id="KW-1185">Reference proteome</keyword>
<proteinExistence type="inferred from homology"/>
<dbReference type="CDD" id="cd19120">
    <property type="entry name" value="AKR_AKR3C2-3"/>
    <property type="match status" value="1"/>
</dbReference>
<evidence type="ECO:0000256" key="3">
    <source>
        <dbReference type="ARBA" id="ARBA00023002"/>
    </source>
</evidence>
<keyword evidence="7" id="KW-1133">Transmembrane helix</keyword>
<feature type="domain" description="NADP-dependent oxidoreductase" evidence="8">
    <location>
        <begin position="17"/>
        <end position="276"/>
    </location>
</feature>
<keyword evidence="7" id="KW-0812">Transmembrane</keyword>
<dbReference type="Pfam" id="PF00248">
    <property type="entry name" value="Aldo_ket_red"/>
    <property type="match status" value="1"/>
</dbReference>
<evidence type="ECO:0000259" key="8">
    <source>
        <dbReference type="Pfam" id="PF00248"/>
    </source>
</evidence>
<evidence type="ECO:0000256" key="5">
    <source>
        <dbReference type="PIRSR" id="PIRSR000097-2"/>
    </source>
</evidence>
<gene>
    <name evidence="9" type="ORF">MIND_00822700</name>
</gene>
<evidence type="ECO:0000256" key="6">
    <source>
        <dbReference type="PIRSR" id="PIRSR000097-3"/>
    </source>
</evidence>
<dbReference type="InterPro" id="IPR023210">
    <property type="entry name" value="NADP_OxRdtase_dom"/>
</dbReference>
<evidence type="ECO:0000313" key="9">
    <source>
        <dbReference type="EMBL" id="KAF7298752.1"/>
    </source>
</evidence>
<dbReference type="GO" id="GO:0016652">
    <property type="term" value="F:oxidoreductase activity, acting on NAD(P)H as acceptor"/>
    <property type="evidence" value="ECO:0007669"/>
    <property type="project" value="InterPro"/>
</dbReference>
<dbReference type="GeneID" id="59347414"/>
<dbReference type="Gene3D" id="3.20.20.100">
    <property type="entry name" value="NADP-dependent oxidoreductase domain"/>
    <property type="match status" value="1"/>
</dbReference>
<feature type="active site" description="Proton donor" evidence="4">
    <location>
        <position position="51"/>
    </location>
</feature>
<organism evidence="9 10">
    <name type="scientific">Mycena indigotica</name>
    <dbReference type="NCBI Taxonomy" id="2126181"/>
    <lineage>
        <taxon>Eukaryota</taxon>
        <taxon>Fungi</taxon>
        <taxon>Dikarya</taxon>
        <taxon>Basidiomycota</taxon>
        <taxon>Agaricomycotina</taxon>
        <taxon>Agaricomycetes</taxon>
        <taxon>Agaricomycetidae</taxon>
        <taxon>Agaricales</taxon>
        <taxon>Marasmiineae</taxon>
        <taxon>Mycenaceae</taxon>
        <taxon>Mycena</taxon>
    </lineage>
</organism>
<feature type="binding site" evidence="5">
    <location>
        <position position="119"/>
    </location>
    <ligand>
        <name>substrate</name>
    </ligand>
</feature>
<comment type="similarity">
    <text evidence="1">Belongs to the aldo/keto reductase family.</text>
</comment>
<dbReference type="OrthoDB" id="416253at2759"/>
<evidence type="ECO:0000256" key="1">
    <source>
        <dbReference type="ARBA" id="ARBA00007905"/>
    </source>
</evidence>
<accession>A0A8H6SI34</accession>
<evidence type="ECO:0000256" key="7">
    <source>
        <dbReference type="SAM" id="Phobius"/>
    </source>
</evidence>
<dbReference type="GO" id="GO:0016616">
    <property type="term" value="F:oxidoreductase activity, acting on the CH-OH group of donors, NAD or NADP as acceptor"/>
    <property type="evidence" value="ECO:0007669"/>
    <property type="project" value="UniProtKB-ARBA"/>
</dbReference>
<reference evidence="9" key="1">
    <citation type="submission" date="2020-05" db="EMBL/GenBank/DDBJ databases">
        <title>Mycena genomes resolve the evolution of fungal bioluminescence.</title>
        <authorList>
            <person name="Tsai I.J."/>
        </authorList>
    </citation>
    <scope>NUCLEOTIDE SEQUENCE</scope>
    <source>
        <strain evidence="9">171206Taipei</strain>
    </source>
</reference>
<keyword evidence="3" id="KW-0560">Oxidoreductase</keyword>
<keyword evidence="7" id="KW-0472">Membrane</keyword>
<protein>
    <submittedName>
        <fullName evidence="9">Aldo-keto reductase</fullName>
    </submittedName>
</protein>